<dbReference type="WBParaSite" id="nRc.2.0.1.t09046-RA">
    <property type="protein sequence ID" value="nRc.2.0.1.t09046-RA"/>
    <property type="gene ID" value="nRc.2.0.1.g09046"/>
</dbReference>
<organism evidence="1 2">
    <name type="scientific">Romanomermis culicivorax</name>
    <name type="common">Nematode worm</name>
    <dbReference type="NCBI Taxonomy" id="13658"/>
    <lineage>
        <taxon>Eukaryota</taxon>
        <taxon>Metazoa</taxon>
        <taxon>Ecdysozoa</taxon>
        <taxon>Nematoda</taxon>
        <taxon>Enoplea</taxon>
        <taxon>Dorylaimia</taxon>
        <taxon>Mermithida</taxon>
        <taxon>Mermithoidea</taxon>
        <taxon>Mermithidae</taxon>
        <taxon>Romanomermis</taxon>
    </lineage>
</organism>
<sequence>MSLMDLDPHPGNQWCCKDVCTNVINILIEEGQVASYDGNNILTDLGNVGGCKASAGQCISTEGTILWGERNVTNDVDGVVEGIVSGIGNSGNNNVRNGDSGHWILKVTCLLAIFTNEATLLAFPASINLN</sequence>
<keyword evidence="1" id="KW-1185">Reference proteome</keyword>
<evidence type="ECO:0000313" key="2">
    <source>
        <dbReference type="WBParaSite" id="nRc.2.0.1.t09046-RA"/>
    </source>
</evidence>
<name>A0A915I5K4_ROMCU</name>
<reference evidence="2" key="1">
    <citation type="submission" date="2022-11" db="UniProtKB">
        <authorList>
            <consortium name="WormBaseParasite"/>
        </authorList>
    </citation>
    <scope>IDENTIFICATION</scope>
</reference>
<evidence type="ECO:0000313" key="1">
    <source>
        <dbReference type="Proteomes" id="UP000887565"/>
    </source>
</evidence>
<dbReference type="AlphaFoldDB" id="A0A915I5K4"/>
<protein>
    <submittedName>
        <fullName evidence="2">Uncharacterized protein</fullName>
    </submittedName>
</protein>
<accession>A0A915I5K4</accession>
<proteinExistence type="predicted"/>
<dbReference type="Proteomes" id="UP000887565">
    <property type="component" value="Unplaced"/>
</dbReference>